<keyword evidence="2" id="KW-0472">Membrane</keyword>
<reference evidence="3" key="1">
    <citation type="submission" date="2020-03" db="EMBL/GenBank/DDBJ databases">
        <title>Five strains of Vibrio campbellii isolated from Mariana Trench.</title>
        <authorList>
            <person name="Liang J."/>
            <person name="Zhang X.-H."/>
        </authorList>
    </citation>
    <scope>NUCLEOTIDE SEQUENCE</scope>
    <source>
        <strain evidence="3">LJC013</strain>
    </source>
</reference>
<name>A0ABY5II30_9VIBR</name>
<keyword evidence="4" id="KW-1185">Reference proteome</keyword>
<dbReference type="RefSeq" id="WP_255904497.1">
    <property type="nucleotide sequence ID" value="NZ_CP050471.1"/>
</dbReference>
<sequence length="467" mass="53625">MPLVKGLSKDIASGYLNKAKESIRIYIEFLDNQAVSLAFKELGLKSERRLSHLIQQLEEDSSETDSDLEFFRYVTLLKNQLSQVTDVVEDAIELASRPSPASKAMNLNRHSLLEEARKILVDFRIEHRRVCANVGRAHRHFVLYYFAEMESALPKKKSELEGFIDSLTKNSVNKFSIYEQEFFSRTDSKSRSLDGRLDEIKKELSSQEDKITNTAQELMEKLDRNFSTQQSSNLEAVTDQTRESVNQIQIASQEAANKFHKQVDSQISEINKRIDNEVNQFEAHKLDIEKILGDISNAHQSNANRIQADKEQEAADSLRKYGVIGLIFVIIFSLCIFDSYLGFFGTKTTTDGQLTSQWFLVRFLTITLLTGPFIYLLKESASHRSKENLYRQRGTQLSSIGAYLAELEMEERAILKKDLARNFFSMHDSKVDTQNVPDFIRDMKQIVCLAKSINGHPTTMRERFTRK</sequence>
<evidence type="ECO:0000256" key="1">
    <source>
        <dbReference type="SAM" id="Coils"/>
    </source>
</evidence>
<protein>
    <submittedName>
        <fullName evidence="3">Uncharacterized protein</fullName>
    </submittedName>
</protein>
<evidence type="ECO:0000256" key="2">
    <source>
        <dbReference type="SAM" id="Phobius"/>
    </source>
</evidence>
<feature type="transmembrane region" description="Helical" evidence="2">
    <location>
        <begin position="321"/>
        <end position="345"/>
    </location>
</feature>
<dbReference type="EMBL" id="CP050471">
    <property type="protein sequence ID" value="UTZ33699.1"/>
    <property type="molecule type" value="Genomic_DNA"/>
</dbReference>
<proteinExistence type="predicted"/>
<gene>
    <name evidence="3" type="ORF">HB762_20730</name>
</gene>
<evidence type="ECO:0000313" key="4">
    <source>
        <dbReference type="Proteomes" id="UP001059912"/>
    </source>
</evidence>
<accession>A0ABY5II30</accession>
<dbReference type="Proteomes" id="UP001059912">
    <property type="component" value="Chromosome 2"/>
</dbReference>
<evidence type="ECO:0000313" key="3">
    <source>
        <dbReference type="EMBL" id="UTZ33699.1"/>
    </source>
</evidence>
<keyword evidence="2" id="KW-0812">Transmembrane</keyword>
<keyword evidence="2" id="KW-1133">Transmembrane helix</keyword>
<feature type="transmembrane region" description="Helical" evidence="2">
    <location>
        <begin position="357"/>
        <end position="377"/>
    </location>
</feature>
<keyword evidence="1" id="KW-0175">Coiled coil</keyword>
<feature type="coiled-coil region" evidence="1">
    <location>
        <begin position="190"/>
        <end position="221"/>
    </location>
</feature>
<organism evidence="3 4">
    <name type="scientific">Vibrio campbellii</name>
    <dbReference type="NCBI Taxonomy" id="680"/>
    <lineage>
        <taxon>Bacteria</taxon>
        <taxon>Pseudomonadati</taxon>
        <taxon>Pseudomonadota</taxon>
        <taxon>Gammaproteobacteria</taxon>
        <taxon>Vibrionales</taxon>
        <taxon>Vibrionaceae</taxon>
        <taxon>Vibrio</taxon>
    </lineage>
</organism>